<evidence type="ECO:0000313" key="1">
    <source>
        <dbReference type="EMBL" id="KAK3064754.1"/>
    </source>
</evidence>
<dbReference type="Proteomes" id="UP001186974">
    <property type="component" value="Unassembled WGS sequence"/>
</dbReference>
<protein>
    <submittedName>
        <fullName evidence="1">Uncharacterized protein</fullName>
    </submittedName>
</protein>
<comment type="caution">
    <text evidence="1">The sequence shown here is derived from an EMBL/GenBank/DDBJ whole genome shotgun (WGS) entry which is preliminary data.</text>
</comment>
<reference evidence="1" key="1">
    <citation type="submission" date="2024-09" db="EMBL/GenBank/DDBJ databases">
        <title>Black Yeasts Isolated from many extreme environments.</title>
        <authorList>
            <person name="Coleine C."/>
            <person name="Stajich J.E."/>
            <person name="Selbmann L."/>
        </authorList>
    </citation>
    <scope>NUCLEOTIDE SEQUENCE</scope>
    <source>
        <strain evidence="1">CCFEE 5737</strain>
    </source>
</reference>
<gene>
    <name evidence="1" type="ORF">LTS18_004331</name>
</gene>
<keyword evidence="2" id="KW-1185">Reference proteome</keyword>
<proteinExistence type="predicted"/>
<dbReference type="EMBL" id="JAWDJW010006434">
    <property type="protein sequence ID" value="KAK3064754.1"/>
    <property type="molecule type" value="Genomic_DNA"/>
</dbReference>
<name>A0ACC3DBL7_9PEZI</name>
<organism evidence="1 2">
    <name type="scientific">Coniosporium uncinatum</name>
    <dbReference type="NCBI Taxonomy" id="93489"/>
    <lineage>
        <taxon>Eukaryota</taxon>
        <taxon>Fungi</taxon>
        <taxon>Dikarya</taxon>
        <taxon>Ascomycota</taxon>
        <taxon>Pezizomycotina</taxon>
        <taxon>Dothideomycetes</taxon>
        <taxon>Dothideomycetes incertae sedis</taxon>
        <taxon>Coniosporium</taxon>
    </lineage>
</organism>
<sequence>MEDGLMEFMTMIRGCALVSERNTVDRHPDSAFEPFSEQKHLVMMMERINAAHVTEADPALLDEAMASLRALTTLSYLSLCDMYNIPAKLSNMDFHTLINPTDSTSQLLLGHFMTFQVLMQTVVAFTWSDRDTSPPPTTFISWLNTIHASLDSSTKRYFVWPMAMLQKWQDALTTWGSRESDHLGIGFEMSMA</sequence>
<accession>A0ACC3DBL7</accession>
<evidence type="ECO:0000313" key="2">
    <source>
        <dbReference type="Proteomes" id="UP001186974"/>
    </source>
</evidence>